<dbReference type="STRING" id="1220188.A0A4S3JAG7"/>
<dbReference type="Pfam" id="PF02801">
    <property type="entry name" value="Ketoacyl-synt_C"/>
    <property type="match status" value="1"/>
</dbReference>
<gene>
    <name evidence="5" type="ORF">EYZ11_008590</name>
</gene>
<sequence>MALTPDTSNSAATMESNRFIQEPIAVVGMACRLPGHSDSPHKLWEFLMRNGVARTEVPESRFNLKGFYDGTDRPRTMRSPGAMFMETVNPAEFDASFFNISPQEATAMDPQQRILLEVIYEGLESAGISLESIAGENYGCYVGAHTGGRHQMVTRNRPENLRLSQTIGIPDYGCDAGAIKYTHSPTGQCHTFDAKADGYIKAEGINVVILKRLDDAIQDRDPIRAVIRGSANNHNGHTAGIASPSSEVQAAAVRQAYSNANITDYSLTAYLECHGTGTMAGDPVEAKGIASVFAASRAVHRPLHIGSVRKTSRR</sequence>
<comment type="similarity">
    <text evidence="3">Belongs to the thiolase-like superfamily. Beta-ketoacyl-ACP synthases family.</text>
</comment>
<dbReference type="PANTHER" id="PTHR43775:SF18">
    <property type="entry name" value="ENZYME, PUTATIVE (JCVI)-RELATED"/>
    <property type="match status" value="1"/>
</dbReference>
<dbReference type="SMART" id="SM00825">
    <property type="entry name" value="PKS_KS"/>
    <property type="match status" value="1"/>
</dbReference>
<protein>
    <recommendedName>
        <fullName evidence="4">Ketosynthase family 3 (KS3) domain-containing protein</fullName>
    </recommendedName>
</protein>
<organism evidence="5 6">
    <name type="scientific">Aspergillus tanneri</name>
    <dbReference type="NCBI Taxonomy" id="1220188"/>
    <lineage>
        <taxon>Eukaryota</taxon>
        <taxon>Fungi</taxon>
        <taxon>Dikarya</taxon>
        <taxon>Ascomycota</taxon>
        <taxon>Pezizomycotina</taxon>
        <taxon>Eurotiomycetes</taxon>
        <taxon>Eurotiomycetidae</taxon>
        <taxon>Eurotiales</taxon>
        <taxon>Aspergillaceae</taxon>
        <taxon>Aspergillus</taxon>
        <taxon>Aspergillus subgen. Circumdati</taxon>
    </lineage>
</organism>
<dbReference type="InterPro" id="IPR014031">
    <property type="entry name" value="Ketoacyl_synth_C"/>
</dbReference>
<keyword evidence="3" id="KW-0808">Transferase</keyword>
<accession>A0A4S3JAG7</accession>
<dbReference type="Proteomes" id="UP000308092">
    <property type="component" value="Unassembled WGS sequence"/>
</dbReference>
<dbReference type="SUPFAM" id="SSF53901">
    <property type="entry name" value="Thiolase-like"/>
    <property type="match status" value="1"/>
</dbReference>
<dbReference type="InterPro" id="IPR014030">
    <property type="entry name" value="Ketoacyl_synth_N"/>
</dbReference>
<dbReference type="Gene3D" id="3.40.47.10">
    <property type="match status" value="2"/>
</dbReference>
<dbReference type="GO" id="GO:0004312">
    <property type="term" value="F:fatty acid synthase activity"/>
    <property type="evidence" value="ECO:0007669"/>
    <property type="project" value="TreeGrafter"/>
</dbReference>
<comment type="caution">
    <text evidence="5">The sequence shown here is derived from an EMBL/GenBank/DDBJ whole genome shotgun (WGS) entry which is preliminary data.</text>
</comment>
<dbReference type="GO" id="GO:0006633">
    <property type="term" value="P:fatty acid biosynthetic process"/>
    <property type="evidence" value="ECO:0007669"/>
    <property type="project" value="TreeGrafter"/>
</dbReference>
<keyword evidence="6" id="KW-1185">Reference proteome</keyword>
<reference evidence="5 6" key="1">
    <citation type="submission" date="2019-03" db="EMBL/GenBank/DDBJ databases">
        <title>The genome sequence of a newly discovered highly antifungal drug resistant Aspergillus species, Aspergillus tanneri NIH 1004.</title>
        <authorList>
            <person name="Mounaud S."/>
            <person name="Singh I."/>
            <person name="Joardar V."/>
            <person name="Pakala S."/>
            <person name="Pakala S."/>
            <person name="Venepally P."/>
            <person name="Hoover J."/>
            <person name="Nierman W."/>
            <person name="Chung J."/>
            <person name="Losada L."/>
        </authorList>
    </citation>
    <scope>NUCLEOTIDE SEQUENCE [LARGE SCALE GENOMIC DNA]</scope>
    <source>
        <strain evidence="5 6">NIH1004</strain>
    </source>
</reference>
<proteinExistence type="inferred from homology"/>
<keyword evidence="1" id="KW-0596">Phosphopantetheine</keyword>
<evidence type="ECO:0000256" key="2">
    <source>
        <dbReference type="ARBA" id="ARBA00022553"/>
    </source>
</evidence>
<evidence type="ECO:0000259" key="4">
    <source>
        <dbReference type="PROSITE" id="PS52004"/>
    </source>
</evidence>
<dbReference type="InterPro" id="IPR050091">
    <property type="entry name" value="PKS_NRPS_Biosynth_Enz"/>
</dbReference>
<dbReference type="PROSITE" id="PS52004">
    <property type="entry name" value="KS3_2"/>
    <property type="match status" value="1"/>
</dbReference>
<evidence type="ECO:0000313" key="6">
    <source>
        <dbReference type="Proteomes" id="UP000308092"/>
    </source>
</evidence>
<feature type="domain" description="Ketosynthase family 3 (KS3)" evidence="4">
    <location>
        <begin position="21"/>
        <end position="314"/>
    </location>
</feature>
<dbReference type="VEuPathDB" id="FungiDB:EYZ11_008590"/>
<dbReference type="Pfam" id="PF00109">
    <property type="entry name" value="ketoacyl-synt"/>
    <property type="match status" value="1"/>
</dbReference>
<dbReference type="AlphaFoldDB" id="A0A4S3JAG7"/>
<dbReference type="InterPro" id="IPR016039">
    <property type="entry name" value="Thiolase-like"/>
</dbReference>
<evidence type="ECO:0000256" key="1">
    <source>
        <dbReference type="ARBA" id="ARBA00022450"/>
    </source>
</evidence>
<evidence type="ECO:0000256" key="3">
    <source>
        <dbReference type="RuleBase" id="RU003694"/>
    </source>
</evidence>
<evidence type="ECO:0000313" key="5">
    <source>
        <dbReference type="EMBL" id="THC91935.1"/>
    </source>
</evidence>
<dbReference type="GO" id="GO:0044550">
    <property type="term" value="P:secondary metabolite biosynthetic process"/>
    <property type="evidence" value="ECO:0007669"/>
    <property type="project" value="TreeGrafter"/>
</dbReference>
<dbReference type="EMBL" id="SOSA01000371">
    <property type="protein sequence ID" value="THC91935.1"/>
    <property type="molecule type" value="Genomic_DNA"/>
</dbReference>
<keyword evidence="2" id="KW-0597">Phosphoprotein</keyword>
<dbReference type="CDD" id="cd00833">
    <property type="entry name" value="PKS"/>
    <property type="match status" value="1"/>
</dbReference>
<dbReference type="PANTHER" id="PTHR43775">
    <property type="entry name" value="FATTY ACID SYNTHASE"/>
    <property type="match status" value="1"/>
</dbReference>
<dbReference type="InterPro" id="IPR020841">
    <property type="entry name" value="PKS_Beta-ketoAc_synthase_dom"/>
</dbReference>
<name>A0A4S3JAG7_9EURO</name>